<dbReference type="RefSeq" id="WP_154420847.1">
    <property type="nucleotide sequence ID" value="NZ_VUNS01000047.1"/>
</dbReference>
<evidence type="ECO:0000313" key="3">
    <source>
        <dbReference type="Proteomes" id="UP000435649"/>
    </source>
</evidence>
<evidence type="ECO:0000256" key="1">
    <source>
        <dbReference type="SAM" id="MobiDB-lite"/>
    </source>
</evidence>
<keyword evidence="3" id="KW-1185">Reference proteome</keyword>
<organism evidence="2 3">
    <name type="scientific">Victivallis lenta</name>
    <dbReference type="NCBI Taxonomy" id="2606640"/>
    <lineage>
        <taxon>Bacteria</taxon>
        <taxon>Pseudomonadati</taxon>
        <taxon>Lentisphaerota</taxon>
        <taxon>Lentisphaeria</taxon>
        <taxon>Victivallales</taxon>
        <taxon>Victivallaceae</taxon>
        <taxon>Victivallis</taxon>
    </lineage>
</organism>
<accession>A0A844GA15</accession>
<sequence>MSTINFNANEVEPSTGYDPIPAGKYQAVITESEMKPTRTGNGQYLQLEFEIIEGEYKNRKVWARLNLENANADAVRIARADLSAICRAVNVLQPRDSVELHNLPLTITVRCKKNQDDEIVNEIKGYGPRTSLSGVAAAKPATPSPQSGANSAPPWARK</sequence>
<name>A0A844GA15_9BACT</name>
<dbReference type="AlphaFoldDB" id="A0A844GA15"/>
<proteinExistence type="predicted"/>
<feature type="region of interest" description="Disordered" evidence="1">
    <location>
        <begin position="127"/>
        <end position="158"/>
    </location>
</feature>
<evidence type="ECO:0000313" key="2">
    <source>
        <dbReference type="EMBL" id="MST99682.1"/>
    </source>
</evidence>
<dbReference type="Pfam" id="PF05037">
    <property type="entry name" value="DUF669"/>
    <property type="match status" value="1"/>
</dbReference>
<gene>
    <name evidence="2" type="ORF">FYJ85_21870</name>
</gene>
<dbReference type="InterPro" id="IPR007731">
    <property type="entry name" value="DUF669"/>
</dbReference>
<dbReference type="EMBL" id="VUNS01000047">
    <property type="protein sequence ID" value="MST99682.1"/>
    <property type="molecule type" value="Genomic_DNA"/>
</dbReference>
<comment type="caution">
    <text evidence="2">The sequence shown here is derived from an EMBL/GenBank/DDBJ whole genome shotgun (WGS) entry which is preliminary data.</text>
</comment>
<dbReference type="Proteomes" id="UP000435649">
    <property type="component" value="Unassembled WGS sequence"/>
</dbReference>
<protein>
    <submittedName>
        <fullName evidence="2">DUF669 domain-containing protein</fullName>
    </submittedName>
</protein>
<reference evidence="2 3" key="1">
    <citation type="submission" date="2019-08" db="EMBL/GenBank/DDBJ databases">
        <title>In-depth cultivation of the pig gut microbiome towards novel bacterial diversity and tailored functional studies.</title>
        <authorList>
            <person name="Wylensek D."/>
            <person name="Hitch T.C.A."/>
            <person name="Clavel T."/>
        </authorList>
    </citation>
    <scope>NUCLEOTIDE SEQUENCE [LARGE SCALE GENOMIC DNA]</scope>
    <source>
        <strain evidence="2 3">BBE-744-WT-12</strain>
    </source>
</reference>